<feature type="compositionally biased region" description="Basic and acidic residues" evidence="2">
    <location>
        <begin position="834"/>
        <end position="862"/>
    </location>
</feature>
<evidence type="ECO:0000313" key="3">
    <source>
        <dbReference type="EMBL" id="KAL3792289.1"/>
    </source>
</evidence>
<comment type="caution">
    <text evidence="3">The sequence shown here is derived from an EMBL/GenBank/DDBJ whole genome shotgun (WGS) entry which is preliminary data.</text>
</comment>
<gene>
    <name evidence="3" type="ORF">HJC23_006201</name>
</gene>
<feature type="compositionally biased region" description="Polar residues" evidence="2">
    <location>
        <begin position="389"/>
        <end position="402"/>
    </location>
</feature>
<dbReference type="AlphaFoldDB" id="A0ABD3PX69"/>
<evidence type="ECO:0000256" key="1">
    <source>
        <dbReference type="SAM" id="Coils"/>
    </source>
</evidence>
<name>A0ABD3PX69_9STRA</name>
<dbReference type="Proteomes" id="UP001516023">
    <property type="component" value="Unassembled WGS sequence"/>
</dbReference>
<evidence type="ECO:0000313" key="4">
    <source>
        <dbReference type="Proteomes" id="UP001516023"/>
    </source>
</evidence>
<feature type="region of interest" description="Disordered" evidence="2">
    <location>
        <begin position="234"/>
        <end position="253"/>
    </location>
</feature>
<reference evidence="3 4" key="1">
    <citation type="journal article" date="2020" name="G3 (Bethesda)">
        <title>Improved Reference Genome for Cyclotella cryptica CCMP332, a Model for Cell Wall Morphogenesis, Salinity Adaptation, and Lipid Production in Diatoms (Bacillariophyta).</title>
        <authorList>
            <person name="Roberts W.R."/>
            <person name="Downey K.M."/>
            <person name="Ruck E.C."/>
            <person name="Traller J.C."/>
            <person name="Alverson A.J."/>
        </authorList>
    </citation>
    <scope>NUCLEOTIDE SEQUENCE [LARGE SCALE GENOMIC DNA]</scope>
    <source>
        <strain evidence="3 4">CCMP332</strain>
    </source>
</reference>
<keyword evidence="4" id="KW-1185">Reference proteome</keyword>
<feature type="region of interest" description="Disordered" evidence="2">
    <location>
        <begin position="672"/>
        <end position="862"/>
    </location>
</feature>
<feature type="compositionally biased region" description="Polar residues" evidence="2">
    <location>
        <begin position="159"/>
        <end position="174"/>
    </location>
</feature>
<feature type="compositionally biased region" description="Polar residues" evidence="2">
    <location>
        <begin position="725"/>
        <end position="743"/>
    </location>
</feature>
<protein>
    <submittedName>
        <fullName evidence="3">Uncharacterized protein</fullName>
    </submittedName>
</protein>
<organism evidence="3 4">
    <name type="scientific">Cyclotella cryptica</name>
    <dbReference type="NCBI Taxonomy" id="29204"/>
    <lineage>
        <taxon>Eukaryota</taxon>
        <taxon>Sar</taxon>
        <taxon>Stramenopiles</taxon>
        <taxon>Ochrophyta</taxon>
        <taxon>Bacillariophyta</taxon>
        <taxon>Coscinodiscophyceae</taxon>
        <taxon>Thalassiosirophycidae</taxon>
        <taxon>Stephanodiscales</taxon>
        <taxon>Stephanodiscaceae</taxon>
        <taxon>Cyclotella</taxon>
    </lineage>
</organism>
<sequence length="862" mass="96113">MSAYARQASVGFRSPAVNQSSNRRDGIHRFSQRRVSTGRYNDKVNARSAVDNRIKERDDSSAFNCEEAAPIEGSIHASNAEEYPFSQITMSQCSAGESSFFSLRSSGVAASDRMNSVAGSSGRPLSGSREFRKYSSSKQVNTPSRKNDAVGSSRGEKAASTTNTNDDDSFQSSQPLLTPLPPRNLNDALQRTDEKQHQPQQQRFGTNQPTKHPPKSTPRRDKRARIQLPHLVMRPPPQQQQMPPPQVQPSLSTRYPFQTSSNRRAFVNVANSTFTQSMRTPSSFVARSAHAVRSVAASAMTPLRTFRLGQPSVAIPANAVRITPVQQGGYAAPSSGTARDDVEEQQPSPLERSGRRRFEGKQDTASFSEKKQDDESVVERSVPIKHTNGIHQFQLSQSSNCQDAPIDNADDDDDANTKTSASTYDPNKTCVLKTNDEINFRRLTDDVLAQIETAKKEMETTKKEMEDQRQLIDAKHRELLEAQELLARQRHEFSEMIKSREDIAELIERAREDIEAKTKEAKETIERSSIEFNSSSKDQRDRLCQVANDSKKNIEMHIMQILDDSKASFQVSGKLEVEALEKQGRVINTELLALVERATGDLESECQRYIESLQAESRSVETDLRQMIEGIVAATKNDFKLWVTNVVDKENLKPSDCDASFEEPILNSLLSTVTRSENSTKDTPDAEDNSVNEESSLLNNSSISPTPVHRRTPLAQKKYVKEMPSNFSTNSRPGISVSTTFSRKATPRIENSYGKTKRLPLKNADHSSHKMKSSSPPMSSSYSPKDLTPAVDLKESDSTTPAAIHSKNGATPIGRSTKLESPVRAVKKRTLPTTKDRSPRRSKRLRESDRAEKEKKSIAMQF</sequence>
<feature type="compositionally biased region" description="Polar residues" evidence="2">
    <location>
        <begin position="134"/>
        <end position="144"/>
    </location>
</feature>
<dbReference type="EMBL" id="JABMIG020000103">
    <property type="protein sequence ID" value="KAL3792289.1"/>
    <property type="molecule type" value="Genomic_DNA"/>
</dbReference>
<feature type="compositionally biased region" description="Low complexity" evidence="2">
    <location>
        <begin position="773"/>
        <end position="785"/>
    </location>
</feature>
<feature type="compositionally biased region" description="Polar residues" evidence="2">
    <location>
        <begin position="198"/>
        <end position="210"/>
    </location>
</feature>
<feature type="coiled-coil region" evidence="1">
    <location>
        <begin position="444"/>
        <end position="531"/>
    </location>
</feature>
<feature type="region of interest" description="Disordered" evidence="2">
    <location>
        <begin position="110"/>
        <end position="222"/>
    </location>
</feature>
<feature type="region of interest" description="Disordered" evidence="2">
    <location>
        <begin position="1"/>
        <end position="39"/>
    </location>
</feature>
<dbReference type="CDD" id="cd06503">
    <property type="entry name" value="ATP-synt_Fo_b"/>
    <property type="match status" value="1"/>
</dbReference>
<keyword evidence="1" id="KW-0175">Coiled coil</keyword>
<feature type="compositionally biased region" description="Low complexity" evidence="2">
    <location>
        <begin position="692"/>
        <end position="704"/>
    </location>
</feature>
<feature type="region of interest" description="Disordered" evidence="2">
    <location>
        <begin position="327"/>
        <end position="424"/>
    </location>
</feature>
<evidence type="ECO:0000256" key="2">
    <source>
        <dbReference type="SAM" id="MobiDB-lite"/>
    </source>
</evidence>
<feature type="compositionally biased region" description="Pro residues" evidence="2">
    <location>
        <begin position="234"/>
        <end position="247"/>
    </location>
</feature>
<feature type="compositionally biased region" description="Basic and acidic residues" evidence="2">
    <location>
        <begin position="352"/>
        <end position="378"/>
    </location>
</feature>
<accession>A0ABD3PX69</accession>
<proteinExistence type="predicted"/>